<dbReference type="KEGG" id="dli:dnl_11160"/>
<feature type="domain" description="Transcription regulator TrmB C-terminal" evidence="2">
    <location>
        <begin position="105"/>
        <end position="251"/>
    </location>
</feature>
<name>A0A975B4Y8_9BACT</name>
<dbReference type="Proteomes" id="UP000663720">
    <property type="component" value="Chromosome"/>
</dbReference>
<dbReference type="InterPro" id="IPR021586">
    <property type="entry name" value="Tscrpt_reg_TrmB_C"/>
</dbReference>
<accession>A0A975B4Y8</accession>
<dbReference type="Gene3D" id="3.30.870.10">
    <property type="entry name" value="Endonuclease Chain A"/>
    <property type="match status" value="1"/>
</dbReference>
<dbReference type="PANTHER" id="PTHR34293:SF1">
    <property type="entry name" value="HTH-TYPE TRANSCRIPTIONAL REGULATOR TRMBL2"/>
    <property type="match status" value="1"/>
</dbReference>
<feature type="domain" description="Transcription regulator TrmB N-terminal" evidence="1">
    <location>
        <begin position="7"/>
        <end position="71"/>
    </location>
</feature>
<reference evidence="3" key="1">
    <citation type="journal article" date="2021" name="Microb. Physiol.">
        <title>Proteogenomic Insights into the Physiology of Marine, Sulfate-Reducing, Filamentous Desulfonema limicola and Desulfonema magnum.</title>
        <authorList>
            <person name="Schnaars V."/>
            <person name="Wohlbrand L."/>
            <person name="Scheve S."/>
            <person name="Hinrichs C."/>
            <person name="Reinhardt R."/>
            <person name="Rabus R."/>
        </authorList>
    </citation>
    <scope>NUCLEOTIDE SEQUENCE</scope>
    <source>
        <strain evidence="3">5ac10</strain>
    </source>
</reference>
<dbReference type="InterPro" id="IPR051797">
    <property type="entry name" value="TrmB-like"/>
</dbReference>
<evidence type="ECO:0000259" key="1">
    <source>
        <dbReference type="Pfam" id="PF01978"/>
    </source>
</evidence>
<dbReference type="AlphaFoldDB" id="A0A975B4Y8"/>
<evidence type="ECO:0000313" key="3">
    <source>
        <dbReference type="EMBL" id="QTA78872.1"/>
    </source>
</evidence>
<dbReference type="EMBL" id="CP061799">
    <property type="protein sequence ID" value="QTA78872.1"/>
    <property type="molecule type" value="Genomic_DNA"/>
</dbReference>
<dbReference type="InterPro" id="IPR036388">
    <property type="entry name" value="WH-like_DNA-bd_sf"/>
</dbReference>
<dbReference type="PANTHER" id="PTHR34293">
    <property type="entry name" value="HTH-TYPE TRANSCRIPTIONAL REGULATOR TRMBL2"/>
    <property type="match status" value="1"/>
</dbReference>
<organism evidence="3 4">
    <name type="scientific">Desulfonema limicola</name>
    <dbReference type="NCBI Taxonomy" id="45656"/>
    <lineage>
        <taxon>Bacteria</taxon>
        <taxon>Pseudomonadati</taxon>
        <taxon>Thermodesulfobacteriota</taxon>
        <taxon>Desulfobacteria</taxon>
        <taxon>Desulfobacterales</taxon>
        <taxon>Desulfococcaceae</taxon>
        <taxon>Desulfonema</taxon>
    </lineage>
</organism>
<evidence type="ECO:0000313" key="4">
    <source>
        <dbReference type="Proteomes" id="UP000663720"/>
    </source>
</evidence>
<protein>
    <submittedName>
        <fullName evidence="3">Sugar-specific transcriptional regulator</fullName>
    </submittedName>
</protein>
<sequence>MTQPSKLTEFGFSQYETACYLALAANHPSNGSQLSKLSGVARSRIYDVLRNLIKKGLVFEVESGLYVPLPPDELKKRLKTQVETDLSILEDQLNSMSRESNYEHILTIKGYEEVINKACEIIDSSKQELYVRLFPETGKHLEKKLLKAAKRGVKIRYISMGQIPLICEIQVVHPECENIMTKIGGESIDIIADKSEALVGIFETNRKNTSPIIWTHNKSFIIGNRDSLRHDFYHYFLNKVYDRKQELTKKEQKIYEFIKNDN</sequence>
<proteinExistence type="predicted"/>
<dbReference type="InterPro" id="IPR036390">
    <property type="entry name" value="WH_DNA-bd_sf"/>
</dbReference>
<gene>
    <name evidence="3" type="primary">trmB</name>
    <name evidence="3" type="ORF">dnl_11160</name>
</gene>
<dbReference type="SUPFAM" id="SSF56024">
    <property type="entry name" value="Phospholipase D/nuclease"/>
    <property type="match status" value="1"/>
</dbReference>
<dbReference type="Pfam" id="PF01978">
    <property type="entry name" value="TrmB"/>
    <property type="match status" value="1"/>
</dbReference>
<dbReference type="Gene3D" id="1.10.10.10">
    <property type="entry name" value="Winged helix-like DNA-binding domain superfamily/Winged helix DNA-binding domain"/>
    <property type="match status" value="1"/>
</dbReference>
<dbReference type="SUPFAM" id="SSF46785">
    <property type="entry name" value="Winged helix' DNA-binding domain"/>
    <property type="match status" value="1"/>
</dbReference>
<keyword evidence="4" id="KW-1185">Reference proteome</keyword>
<evidence type="ECO:0000259" key="2">
    <source>
        <dbReference type="Pfam" id="PF11495"/>
    </source>
</evidence>
<dbReference type="CDD" id="cd09124">
    <property type="entry name" value="PLDc_like_TrmB_middle"/>
    <property type="match status" value="1"/>
</dbReference>
<dbReference type="Pfam" id="PF11495">
    <property type="entry name" value="Regulator_TrmB"/>
    <property type="match status" value="1"/>
</dbReference>
<dbReference type="RefSeq" id="WP_207690686.1">
    <property type="nucleotide sequence ID" value="NZ_CP061799.1"/>
</dbReference>
<dbReference type="InterPro" id="IPR002831">
    <property type="entry name" value="Tscrpt_reg_TrmB_N"/>
</dbReference>